<proteinExistence type="inferred from homology"/>
<dbReference type="CDD" id="cd07172">
    <property type="entry name" value="NR_DBD_GR_PR"/>
    <property type="match status" value="1"/>
</dbReference>
<dbReference type="InterPro" id="IPR050200">
    <property type="entry name" value="Nuclear_hormone_rcpt_NR3"/>
</dbReference>
<dbReference type="SMART" id="SM00430">
    <property type="entry name" value="HOLI"/>
    <property type="match status" value="1"/>
</dbReference>
<dbReference type="GO" id="GO:0005634">
    <property type="term" value="C:nucleus"/>
    <property type="evidence" value="ECO:0007669"/>
    <property type="project" value="UniProtKB-SubCell"/>
</dbReference>
<dbReference type="InterPro" id="IPR035500">
    <property type="entry name" value="NHR-like_dom_sf"/>
</dbReference>
<reference evidence="15 16" key="1">
    <citation type="journal article" date="2014" name="Nat. Genet.">
        <title>Whole-genome sequence of a flatfish provides insights into ZW sex chromosome evolution and adaptation to a benthic lifestyle.</title>
        <authorList>
            <person name="Chen S."/>
            <person name="Zhang G."/>
            <person name="Shao C."/>
            <person name="Huang Q."/>
            <person name="Liu G."/>
            <person name="Zhang P."/>
            <person name="Song W."/>
            <person name="An N."/>
            <person name="Chalopin D."/>
            <person name="Volff J.N."/>
            <person name="Hong Y."/>
            <person name="Li Q."/>
            <person name="Sha Z."/>
            <person name="Zhou H."/>
            <person name="Xie M."/>
            <person name="Yu Q."/>
            <person name="Liu Y."/>
            <person name="Xiang H."/>
            <person name="Wang N."/>
            <person name="Wu K."/>
            <person name="Yang C."/>
            <person name="Zhou Q."/>
            <person name="Liao X."/>
            <person name="Yang L."/>
            <person name="Hu Q."/>
            <person name="Zhang J."/>
            <person name="Meng L."/>
            <person name="Jin L."/>
            <person name="Tian Y."/>
            <person name="Lian J."/>
            <person name="Yang J."/>
            <person name="Miao G."/>
            <person name="Liu S."/>
            <person name="Liang Z."/>
            <person name="Yan F."/>
            <person name="Li Y."/>
            <person name="Sun B."/>
            <person name="Zhang H."/>
            <person name="Zhang J."/>
            <person name="Zhu Y."/>
            <person name="Du M."/>
            <person name="Zhao Y."/>
            <person name="Schartl M."/>
            <person name="Tang Q."/>
            <person name="Wang J."/>
        </authorList>
    </citation>
    <scope>NUCLEOTIDE SEQUENCE</scope>
</reference>
<dbReference type="InterPro" id="IPR001628">
    <property type="entry name" value="Znf_hrmn_rcpt"/>
</dbReference>
<evidence type="ECO:0000256" key="2">
    <source>
        <dbReference type="ARBA" id="ARBA00022665"/>
    </source>
</evidence>
<dbReference type="GO" id="GO:0051414">
    <property type="term" value="P:response to cortisol"/>
    <property type="evidence" value="ECO:0007669"/>
    <property type="project" value="UniProtKB-ARBA"/>
</dbReference>
<feature type="domain" description="NR LBD" evidence="14">
    <location>
        <begin position="400"/>
        <end position="634"/>
    </location>
</feature>
<evidence type="ECO:0000256" key="1">
    <source>
        <dbReference type="ARBA" id="ARBA00005413"/>
    </source>
</evidence>
<dbReference type="GO" id="GO:0008270">
    <property type="term" value="F:zinc ion binding"/>
    <property type="evidence" value="ECO:0007669"/>
    <property type="project" value="UniProtKB-KW"/>
</dbReference>
<reference evidence="15" key="2">
    <citation type="submission" date="2025-08" db="UniProtKB">
        <authorList>
            <consortium name="Ensembl"/>
        </authorList>
    </citation>
    <scope>IDENTIFICATION</scope>
</reference>
<keyword evidence="7" id="KW-0446">Lipid-binding</keyword>
<dbReference type="OMA" id="KVQRTNV"/>
<evidence type="ECO:0000256" key="4">
    <source>
        <dbReference type="ARBA" id="ARBA00022771"/>
    </source>
</evidence>
<reference evidence="15" key="3">
    <citation type="submission" date="2025-09" db="UniProtKB">
        <authorList>
            <consortium name="Ensembl"/>
        </authorList>
    </citation>
    <scope>IDENTIFICATION</scope>
</reference>
<evidence type="ECO:0000256" key="10">
    <source>
        <dbReference type="ARBA" id="ARBA00023170"/>
    </source>
</evidence>
<comment type="similarity">
    <text evidence="1">Belongs to the nuclear hormone receptor family. NR3 subfamily.</text>
</comment>
<keyword evidence="6 12" id="KW-0805">Transcription regulation</keyword>
<dbReference type="Pfam" id="PF00105">
    <property type="entry name" value="zf-C4"/>
    <property type="match status" value="1"/>
</dbReference>
<dbReference type="STRING" id="244447.ENSCSEP00000010596"/>
<protein>
    <submittedName>
        <fullName evidence="15">Progesterone receptor</fullName>
    </submittedName>
</protein>
<dbReference type="CTD" id="5241"/>
<accession>A0A3P8VBI4</accession>
<dbReference type="Ensembl" id="ENSCSET00000010723.1">
    <property type="protein sequence ID" value="ENSCSEP00000010596.1"/>
    <property type="gene ID" value="ENSCSEG00000006795.1"/>
</dbReference>
<dbReference type="RefSeq" id="XP_008307192.1">
    <property type="nucleotide sequence ID" value="XM_008308970.3"/>
</dbReference>
<dbReference type="InterPro" id="IPR000536">
    <property type="entry name" value="Nucl_hrmn_rcpt_lig-bd"/>
</dbReference>
<keyword evidence="5 12" id="KW-0862">Zinc</keyword>
<comment type="subcellular location">
    <subcellularLocation>
        <location evidence="12">Nucleus</location>
    </subcellularLocation>
</comment>
<evidence type="ECO:0000256" key="11">
    <source>
        <dbReference type="ARBA" id="ARBA00023242"/>
    </source>
</evidence>
<dbReference type="SMART" id="SM00399">
    <property type="entry name" value="ZnF_C4"/>
    <property type="match status" value="1"/>
</dbReference>
<evidence type="ECO:0000256" key="3">
    <source>
        <dbReference type="ARBA" id="ARBA00022723"/>
    </source>
</evidence>
<dbReference type="Gene3D" id="3.30.50.10">
    <property type="entry name" value="Erythroid Transcription Factor GATA-1, subunit A"/>
    <property type="match status" value="1"/>
</dbReference>
<dbReference type="PRINTS" id="PR00047">
    <property type="entry name" value="STROIDFINGER"/>
</dbReference>
<dbReference type="GO" id="GO:0010628">
    <property type="term" value="P:positive regulation of gene expression"/>
    <property type="evidence" value="ECO:0007669"/>
    <property type="project" value="UniProtKB-ARBA"/>
</dbReference>
<evidence type="ECO:0000313" key="15">
    <source>
        <dbReference type="Ensembl" id="ENSCSEP00000010596.1"/>
    </source>
</evidence>
<evidence type="ECO:0000259" key="13">
    <source>
        <dbReference type="PROSITE" id="PS51030"/>
    </source>
</evidence>
<dbReference type="InterPro" id="IPR013088">
    <property type="entry name" value="Znf_NHR/GATA"/>
</dbReference>
<dbReference type="SUPFAM" id="SSF48508">
    <property type="entry name" value="Nuclear receptor ligand-binding domain"/>
    <property type="match status" value="1"/>
</dbReference>
<dbReference type="GO" id="GO:0031963">
    <property type="term" value="F:nuclear cortisol receptor activity"/>
    <property type="evidence" value="ECO:0007669"/>
    <property type="project" value="UniProtKB-ARBA"/>
</dbReference>
<evidence type="ECO:0000259" key="14">
    <source>
        <dbReference type="PROSITE" id="PS51843"/>
    </source>
</evidence>
<evidence type="ECO:0000313" key="16">
    <source>
        <dbReference type="Proteomes" id="UP000265120"/>
    </source>
</evidence>
<dbReference type="GO" id="GO:0001046">
    <property type="term" value="F:core promoter sequence-specific DNA binding"/>
    <property type="evidence" value="ECO:0007669"/>
    <property type="project" value="UniProtKB-ARBA"/>
</dbReference>
<dbReference type="PANTHER" id="PTHR48092">
    <property type="entry name" value="KNIRPS-RELATED PROTEIN-RELATED"/>
    <property type="match status" value="1"/>
</dbReference>
<dbReference type="PRINTS" id="PR00398">
    <property type="entry name" value="STRDHORMONER"/>
</dbReference>
<dbReference type="FunFam" id="1.10.565.10:FF:000004">
    <property type="entry name" value="Androgen receptor variant"/>
    <property type="match status" value="1"/>
</dbReference>
<evidence type="ECO:0000256" key="9">
    <source>
        <dbReference type="ARBA" id="ARBA00023163"/>
    </source>
</evidence>
<keyword evidence="2" id="KW-0754">Steroid-binding</keyword>
<dbReference type="InParanoid" id="A0A3P8VBI4"/>
<dbReference type="FunFam" id="3.30.50.10:FF:000139">
    <property type="entry name" value="Estrogen receptor beta a variant b"/>
    <property type="match status" value="1"/>
</dbReference>
<evidence type="ECO:0000256" key="6">
    <source>
        <dbReference type="ARBA" id="ARBA00023015"/>
    </source>
</evidence>
<keyword evidence="16" id="KW-1185">Reference proteome</keyword>
<sequence>MSNITDSTDNRMCDLTEGAYNSMKFSNEAKNLTTMLSSVRNFGNSGTMIQSLSSSGEGAVFKDYTVLDGSLATKHYYDRSSELLKCDPSVFWEDFVKVQRTDVAQPEAGPAPGSLTSTIGACKFIKDEKEPTVIMDAPCPNFDQSPEMSTMDNCCDTYRRQQQQPQEPPGHGEGALTSFRPVTAAARSAMEGSPNFLLDLNQSEQLPVLSQARSDSRCGSTGTMYRNEVTPRWQASLPEPNYWGQSTGLTEDTFLQSSYDAIQSQALVPRKPSSPFPSFPGMTPQRQCVICGDEASGCHYGVLTCGSCKVFFKRAVEGHHSYLCAGRNDCIVDKIRRKNCPACRLRKCYEAGMMLGGRKLKRFGALKAFGLPSSLMFQSHMAMSGDSQALTTMACIPGIQDVHFNPQILSILENIEPDVTCSGHDNLQPEVSNVLLTSLNRLCEKQLLRIVRWSKSLPGFRNLHINDQMTLIQYSWMNLMVFSLGWRSFQNVTSEYLYFAPDLILSQDQMRRTPIYDLCLAMQVIPQEFTNLQVTREEFLCMKAIILLNTVPLEGLKSQAAFEDMRQSYIRELTRAIHIKEKGMVASSQRFYRLTKLMDLMHDIVKKVNLFCLSTFIQADALKVEFPEMMTEVISSQLPKVLAGMVRPLLFHTK</sequence>
<dbReference type="Proteomes" id="UP000265120">
    <property type="component" value="Chromosome 4"/>
</dbReference>
<dbReference type="OrthoDB" id="8580220at2759"/>
<dbReference type="GO" id="GO:1990794">
    <property type="term" value="C:basolateral part of cell"/>
    <property type="evidence" value="ECO:0007669"/>
    <property type="project" value="UniProtKB-ARBA"/>
</dbReference>
<dbReference type="InterPro" id="IPR001723">
    <property type="entry name" value="Nuclear_hrmn_rcpt"/>
</dbReference>
<keyword evidence="11 12" id="KW-0539">Nucleus</keyword>
<keyword evidence="9 12" id="KW-0804">Transcription</keyword>
<keyword evidence="10 12" id="KW-0675">Receptor</keyword>
<dbReference type="Pfam" id="PF00104">
    <property type="entry name" value="Hormone_recep"/>
    <property type="match status" value="1"/>
</dbReference>
<dbReference type="PROSITE" id="PS51030">
    <property type="entry name" value="NUCLEAR_REC_DBD_2"/>
    <property type="match status" value="1"/>
</dbReference>
<dbReference type="GeneTree" id="ENSGT00940000159713"/>
<feature type="domain" description="Nuclear receptor" evidence="13">
    <location>
        <begin position="285"/>
        <end position="360"/>
    </location>
</feature>
<dbReference type="Gene3D" id="1.10.565.10">
    <property type="entry name" value="Retinoid X Receptor"/>
    <property type="match status" value="1"/>
</dbReference>
<dbReference type="AlphaFoldDB" id="A0A3P8VBI4"/>
<evidence type="ECO:0000256" key="5">
    <source>
        <dbReference type="ARBA" id="ARBA00022833"/>
    </source>
</evidence>
<evidence type="ECO:0000256" key="7">
    <source>
        <dbReference type="ARBA" id="ARBA00023121"/>
    </source>
</evidence>
<keyword evidence="3 12" id="KW-0479">Metal-binding</keyword>
<dbReference type="PROSITE" id="PS51843">
    <property type="entry name" value="NR_LBD"/>
    <property type="match status" value="1"/>
</dbReference>
<dbReference type="SUPFAM" id="SSF57716">
    <property type="entry name" value="Glucocorticoid receptor-like (DNA-binding domain)"/>
    <property type="match status" value="1"/>
</dbReference>
<name>A0A3P8VBI4_CYNSE</name>
<evidence type="ECO:0000256" key="8">
    <source>
        <dbReference type="ARBA" id="ARBA00023125"/>
    </source>
</evidence>
<dbReference type="GO" id="GO:1990239">
    <property type="term" value="F:steroid hormone binding"/>
    <property type="evidence" value="ECO:0007669"/>
    <property type="project" value="UniProtKB-ARBA"/>
</dbReference>
<keyword evidence="8 12" id="KW-0238">DNA-binding</keyword>
<dbReference type="PROSITE" id="PS00031">
    <property type="entry name" value="NUCLEAR_REC_DBD_1"/>
    <property type="match status" value="1"/>
</dbReference>
<dbReference type="KEGG" id="csem:103377964"/>
<dbReference type="GeneID" id="103377964"/>
<organism evidence="15 16">
    <name type="scientific">Cynoglossus semilaevis</name>
    <name type="common">Tongue sole</name>
    <dbReference type="NCBI Taxonomy" id="244447"/>
    <lineage>
        <taxon>Eukaryota</taxon>
        <taxon>Metazoa</taxon>
        <taxon>Chordata</taxon>
        <taxon>Craniata</taxon>
        <taxon>Vertebrata</taxon>
        <taxon>Euteleostomi</taxon>
        <taxon>Actinopterygii</taxon>
        <taxon>Neopterygii</taxon>
        <taxon>Teleostei</taxon>
        <taxon>Neoteleostei</taxon>
        <taxon>Acanthomorphata</taxon>
        <taxon>Carangaria</taxon>
        <taxon>Pleuronectiformes</taxon>
        <taxon>Pleuronectoidei</taxon>
        <taxon>Cynoglossidae</taxon>
        <taxon>Cynoglossinae</taxon>
        <taxon>Cynoglossus</taxon>
    </lineage>
</organism>
<evidence type="ECO:0000256" key="12">
    <source>
        <dbReference type="RuleBase" id="RU004334"/>
    </source>
</evidence>
<keyword evidence="4 12" id="KW-0863">Zinc-finger</keyword>